<dbReference type="AlphaFoldDB" id="A0AAD5RP64"/>
<keyword evidence="3" id="KW-1185">Reference proteome</keyword>
<evidence type="ECO:0000313" key="2">
    <source>
        <dbReference type="EMBL" id="KAJ2900644.1"/>
    </source>
</evidence>
<dbReference type="Gene3D" id="3.50.50.60">
    <property type="entry name" value="FAD/NAD(P)-binding domain"/>
    <property type="match status" value="1"/>
</dbReference>
<reference evidence="2" key="1">
    <citation type="submission" date="2022-07" db="EMBL/GenBank/DDBJ databases">
        <title>Draft genome sequence of Zalerion maritima ATCC 34329, a (micro)plastics degrading marine fungus.</title>
        <authorList>
            <person name="Paco A."/>
            <person name="Goncalves M.F.M."/>
            <person name="Rocha-Santos T.A.P."/>
            <person name="Alves A."/>
        </authorList>
    </citation>
    <scope>NUCLEOTIDE SEQUENCE</scope>
    <source>
        <strain evidence="2">ATCC 34329</strain>
    </source>
</reference>
<evidence type="ECO:0000256" key="1">
    <source>
        <dbReference type="SAM" id="SignalP"/>
    </source>
</evidence>
<gene>
    <name evidence="2" type="ORF">MKZ38_002303</name>
</gene>
<dbReference type="SUPFAM" id="SSF51905">
    <property type="entry name" value="FAD/NAD(P)-binding domain"/>
    <property type="match status" value="1"/>
</dbReference>
<organism evidence="2 3">
    <name type="scientific">Zalerion maritima</name>
    <dbReference type="NCBI Taxonomy" id="339359"/>
    <lineage>
        <taxon>Eukaryota</taxon>
        <taxon>Fungi</taxon>
        <taxon>Dikarya</taxon>
        <taxon>Ascomycota</taxon>
        <taxon>Pezizomycotina</taxon>
        <taxon>Sordariomycetes</taxon>
        <taxon>Lulworthiomycetidae</taxon>
        <taxon>Lulworthiales</taxon>
        <taxon>Lulworthiaceae</taxon>
        <taxon>Zalerion</taxon>
    </lineage>
</organism>
<dbReference type="Proteomes" id="UP001201980">
    <property type="component" value="Unassembled WGS sequence"/>
</dbReference>
<dbReference type="InterPro" id="IPR036188">
    <property type="entry name" value="FAD/NAD-bd_sf"/>
</dbReference>
<evidence type="ECO:0000313" key="3">
    <source>
        <dbReference type="Proteomes" id="UP001201980"/>
    </source>
</evidence>
<protein>
    <submittedName>
        <fullName evidence="2">FAD dependent oxidoreductase</fullName>
    </submittedName>
</protein>
<proteinExistence type="predicted"/>
<accession>A0AAD5RP64</accession>
<dbReference type="Gene3D" id="3.30.70.1990">
    <property type="match status" value="1"/>
</dbReference>
<feature type="chain" id="PRO_5041987108" evidence="1">
    <location>
        <begin position="20"/>
        <end position="456"/>
    </location>
</feature>
<dbReference type="Gene3D" id="1.10.405.20">
    <property type="match status" value="1"/>
</dbReference>
<dbReference type="EMBL" id="JAKWBI020000168">
    <property type="protein sequence ID" value="KAJ2900644.1"/>
    <property type="molecule type" value="Genomic_DNA"/>
</dbReference>
<name>A0AAD5RP64_9PEZI</name>
<keyword evidence="1" id="KW-0732">Signal</keyword>
<dbReference type="Pfam" id="PF12831">
    <property type="entry name" value="FAD_oxidored"/>
    <property type="match status" value="1"/>
</dbReference>
<feature type="signal peptide" evidence="1">
    <location>
        <begin position="1"/>
        <end position="19"/>
    </location>
</feature>
<comment type="caution">
    <text evidence="2">The sequence shown here is derived from an EMBL/GenBank/DDBJ whole genome shotgun (WGS) entry which is preliminary data.</text>
</comment>
<sequence length="456" mass="48899">MKFSFSLSLLVGVAGMGAAIPSRSHGDMINVDVLVIGGGASGTYAAIELQKMGKKVVVVEAKDKLGGHVDEFSGIDYGVLGYMNSGGITSDFLDYLGVAYTKLPVFTDNVEVYDLKLGAPLPDTIPPPSPEALPLALETWLQTLAQYEQYTQPTLATAADIPAELLQPFAAFVASNQELTPLLPTMFTAISYPNLAQAPLLYAIQEFNSLFIEAVFGLGSEPSGLFKPSSFRNSEIYEKAKICQGTQQRQRGVARYVVSTPDGEVTVKARKVVFSIPPTPENLAPLYPTAKQTAAFDGLTWSDSWPCLIDAPGIAPGTNLWNVDLTQLETGFGLPVTPSIWAYQYSGVSSFYMTAVSGDPGLSLEESQGIITTSIGNLAASGLIGSGDLQFAACASHSMLTMKPAPEGLAAGMYKHMAEMQGYMNTWYVGRTWASDYSSIIWTHVRTIIADMYPEA</sequence>